<feature type="transmembrane region" description="Helical" evidence="7">
    <location>
        <begin position="283"/>
        <end position="302"/>
    </location>
</feature>
<accession>A0A417YSM2</accession>
<keyword evidence="5 7" id="KW-1133">Transmembrane helix</keyword>
<dbReference type="Proteomes" id="UP000284416">
    <property type="component" value="Unassembled WGS sequence"/>
</dbReference>
<evidence type="ECO:0000256" key="7">
    <source>
        <dbReference type="SAM" id="Phobius"/>
    </source>
</evidence>
<name>A0A417YSM2_9BACI</name>
<gene>
    <name evidence="9" type="ORF">D1B31_13580</name>
</gene>
<dbReference type="EMBL" id="QWEG01000008">
    <property type="protein sequence ID" value="RHW38991.1"/>
    <property type="molecule type" value="Genomic_DNA"/>
</dbReference>
<dbReference type="Pfam" id="PF01757">
    <property type="entry name" value="Acyl_transf_3"/>
    <property type="match status" value="1"/>
</dbReference>
<keyword evidence="3" id="KW-1003">Cell membrane</keyword>
<dbReference type="PANTHER" id="PTHR40074:SF2">
    <property type="entry name" value="O-ACETYLTRANSFERASE WECH"/>
    <property type="match status" value="1"/>
</dbReference>
<proteinExistence type="inferred from homology"/>
<feature type="transmembrane region" description="Helical" evidence="7">
    <location>
        <begin position="308"/>
        <end position="330"/>
    </location>
</feature>
<sequence length="370" mass="42806">MSTDRRHLSEIHILRAIGCLFVLLVHVSAAFYYEHGEKYNEITLFINQISRFGTPMFALISGFLLFYQVRFKGFDLKRFISSRFTKIGLPFLFWSIFYLLFSYLILGVNPLASGKKIFLVNFAFGNFFYHLYFMSIVFQFYLLFPLLQRVRSKKIWPVLLALSVLVNLYFLKLYTPGQYEGIWRVILSQRAFLPSWIFFFIFGGFLANYWEIIFSFSKKHRNILGIAVLLITAAAVWEYKTVGSIPSNRATNMINIPIITLFVIGIGDLIGKLKWLSRFFTQIGSLSMAIYLVHPFVLYCFQTTAPSYIWKASLFPVIFTFVLLGTILVVKIIQLLPFNQYILTVPKVKPAKNNVSLKPASVQANSYLSQ</sequence>
<dbReference type="GO" id="GO:0005886">
    <property type="term" value="C:plasma membrane"/>
    <property type="evidence" value="ECO:0007669"/>
    <property type="project" value="UniProtKB-SubCell"/>
</dbReference>
<keyword evidence="10" id="KW-1185">Reference proteome</keyword>
<protein>
    <submittedName>
        <fullName evidence="9">Acyltransferase</fullName>
    </submittedName>
</protein>
<feature type="transmembrane region" description="Helical" evidence="7">
    <location>
        <begin position="191"/>
        <end position="210"/>
    </location>
</feature>
<evidence type="ECO:0000259" key="8">
    <source>
        <dbReference type="Pfam" id="PF01757"/>
    </source>
</evidence>
<dbReference type="InterPro" id="IPR002656">
    <property type="entry name" value="Acyl_transf_3_dom"/>
</dbReference>
<dbReference type="OrthoDB" id="65129at2"/>
<keyword evidence="9" id="KW-0808">Transferase</keyword>
<evidence type="ECO:0000256" key="5">
    <source>
        <dbReference type="ARBA" id="ARBA00022989"/>
    </source>
</evidence>
<evidence type="ECO:0000313" key="9">
    <source>
        <dbReference type="EMBL" id="RHW38991.1"/>
    </source>
</evidence>
<feature type="transmembrane region" description="Helical" evidence="7">
    <location>
        <begin position="12"/>
        <end position="33"/>
    </location>
</feature>
<dbReference type="GO" id="GO:0016413">
    <property type="term" value="F:O-acetyltransferase activity"/>
    <property type="evidence" value="ECO:0007669"/>
    <property type="project" value="TreeGrafter"/>
</dbReference>
<keyword evidence="4 7" id="KW-0812">Transmembrane</keyword>
<evidence type="ECO:0000313" key="10">
    <source>
        <dbReference type="Proteomes" id="UP000284416"/>
    </source>
</evidence>
<dbReference type="RefSeq" id="WP_118921324.1">
    <property type="nucleotide sequence ID" value="NZ_QWEG01000008.1"/>
</dbReference>
<keyword evidence="6 7" id="KW-0472">Membrane</keyword>
<evidence type="ECO:0000256" key="1">
    <source>
        <dbReference type="ARBA" id="ARBA00004651"/>
    </source>
</evidence>
<evidence type="ECO:0000256" key="4">
    <source>
        <dbReference type="ARBA" id="ARBA00022692"/>
    </source>
</evidence>
<evidence type="ECO:0000256" key="6">
    <source>
        <dbReference type="ARBA" id="ARBA00023136"/>
    </source>
</evidence>
<comment type="caution">
    <text evidence="9">The sequence shown here is derived from an EMBL/GenBank/DDBJ whole genome shotgun (WGS) entry which is preliminary data.</text>
</comment>
<dbReference type="AlphaFoldDB" id="A0A417YSM2"/>
<feature type="transmembrane region" description="Helical" evidence="7">
    <location>
        <begin position="155"/>
        <end position="171"/>
    </location>
</feature>
<evidence type="ECO:0000256" key="2">
    <source>
        <dbReference type="ARBA" id="ARBA00007400"/>
    </source>
</evidence>
<organism evidence="9 10">
    <name type="scientific">Neobacillus notoginsengisoli</name>
    <dbReference type="NCBI Taxonomy" id="1578198"/>
    <lineage>
        <taxon>Bacteria</taxon>
        <taxon>Bacillati</taxon>
        <taxon>Bacillota</taxon>
        <taxon>Bacilli</taxon>
        <taxon>Bacillales</taxon>
        <taxon>Bacillaceae</taxon>
        <taxon>Neobacillus</taxon>
    </lineage>
</organism>
<comment type="subcellular location">
    <subcellularLocation>
        <location evidence="1">Cell membrane</location>
        <topology evidence="1">Multi-pass membrane protein</topology>
    </subcellularLocation>
</comment>
<evidence type="ECO:0000256" key="3">
    <source>
        <dbReference type="ARBA" id="ARBA00022475"/>
    </source>
</evidence>
<reference evidence="9 10" key="1">
    <citation type="journal article" date="2017" name="Int. J. Syst. Evol. Microbiol.">
        <title>Bacillus notoginsengisoli sp. nov., a novel bacterium isolated from the rhizosphere of Panax notoginseng.</title>
        <authorList>
            <person name="Zhang M.Y."/>
            <person name="Cheng J."/>
            <person name="Cai Y."/>
            <person name="Zhang T.Y."/>
            <person name="Wu Y.Y."/>
            <person name="Manikprabhu D."/>
            <person name="Li W.J."/>
            <person name="Zhang Y.X."/>
        </authorList>
    </citation>
    <scope>NUCLEOTIDE SEQUENCE [LARGE SCALE GENOMIC DNA]</scope>
    <source>
        <strain evidence="9 10">JCM 30743</strain>
    </source>
</reference>
<feature type="transmembrane region" description="Helical" evidence="7">
    <location>
        <begin position="87"/>
        <end position="106"/>
    </location>
</feature>
<comment type="similarity">
    <text evidence="2">Belongs to the acyltransferase 3 family.</text>
</comment>
<feature type="transmembrane region" description="Helical" evidence="7">
    <location>
        <begin position="252"/>
        <end position="271"/>
    </location>
</feature>
<feature type="transmembrane region" description="Helical" evidence="7">
    <location>
        <begin position="118"/>
        <end position="143"/>
    </location>
</feature>
<dbReference type="GO" id="GO:0009246">
    <property type="term" value="P:enterobacterial common antigen biosynthetic process"/>
    <property type="evidence" value="ECO:0007669"/>
    <property type="project" value="TreeGrafter"/>
</dbReference>
<feature type="transmembrane region" description="Helical" evidence="7">
    <location>
        <begin position="222"/>
        <end position="240"/>
    </location>
</feature>
<dbReference type="PANTHER" id="PTHR40074">
    <property type="entry name" value="O-ACETYLTRANSFERASE WECH"/>
    <property type="match status" value="1"/>
</dbReference>
<feature type="domain" description="Acyltransferase 3" evidence="8">
    <location>
        <begin position="10"/>
        <end position="330"/>
    </location>
</feature>
<keyword evidence="9" id="KW-0012">Acyltransferase</keyword>
<feature type="transmembrane region" description="Helical" evidence="7">
    <location>
        <begin position="45"/>
        <end position="67"/>
    </location>
</feature>